<dbReference type="InterPro" id="IPR010851">
    <property type="entry name" value="DEFL"/>
</dbReference>
<keyword evidence="5" id="KW-1015">Disulfide bond</keyword>
<feature type="chain" id="PRO_5014499554" evidence="6">
    <location>
        <begin position="29"/>
        <end position="76"/>
    </location>
</feature>
<proteinExistence type="inferred from homology"/>
<evidence type="ECO:0000256" key="1">
    <source>
        <dbReference type="ARBA" id="ARBA00006722"/>
    </source>
</evidence>
<accession>A0A072UDH7</accession>
<dbReference type="PaxDb" id="3880-AES96865"/>
<dbReference type="GO" id="GO:0050832">
    <property type="term" value="P:defense response to fungus"/>
    <property type="evidence" value="ECO:0007669"/>
    <property type="project" value="UniProtKB-KW"/>
</dbReference>
<dbReference type="EMBL" id="CM001221">
    <property type="protein sequence ID" value="KEH27834.1"/>
    <property type="molecule type" value="Genomic_DNA"/>
</dbReference>
<reference evidence="7 9" key="1">
    <citation type="journal article" date="2011" name="Nature">
        <title>The Medicago genome provides insight into the evolution of rhizobial symbioses.</title>
        <authorList>
            <person name="Young N.D."/>
            <person name="Debelle F."/>
            <person name="Oldroyd G.E."/>
            <person name="Geurts R."/>
            <person name="Cannon S.B."/>
            <person name="Udvardi M.K."/>
            <person name="Benedito V.A."/>
            <person name="Mayer K.F."/>
            <person name="Gouzy J."/>
            <person name="Schoof H."/>
            <person name="Van de Peer Y."/>
            <person name="Proost S."/>
            <person name="Cook D.R."/>
            <person name="Meyers B.C."/>
            <person name="Spannagl M."/>
            <person name="Cheung F."/>
            <person name="De Mita S."/>
            <person name="Krishnakumar V."/>
            <person name="Gundlach H."/>
            <person name="Zhou S."/>
            <person name="Mudge J."/>
            <person name="Bharti A.K."/>
            <person name="Murray J.D."/>
            <person name="Naoumkina M.A."/>
            <person name="Rosen B."/>
            <person name="Silverstein K.A."/>
            <person name="Tang H."/>
            <person name="Rombauts S."/>
            <person name="Zhao P.X."/>
            <person name="Zhou P."/>
            <person name="Barbe V."/>
            <person name="Bardou P."/>
            <person name="Bechner M."/>
            <person name="Bellec A."/>
            <person name="Berger A."/>
            <person name="Berges H."/>
            <person name="Bidwell S."/>
            <person name="Bisseling T."/>
            <person name="Choisne N."/>
            <person name="Couloux A."/>
            <person name="Denny R."/>
            <person name="Deshpande S."/>
            <person name="Dai X."/>
            <person name="Doyle J.J."/>
            <person name="Dudez A.M."/>
            <person name="Farmer A.D."/>
            <person name="Fouteau S."/>
            <person name="Franken C."/>
            <person name="Gibelin C."/>
            <person name="Gish J."/>
            <person name="Goldstein S."/>
            <person name="Gonzalez A.J."/>
            <person name="Green P.J."/>
            <person name="Hallab A."/>
            <person name="Hartog M."/>
            <person name="Hua A."/>
            <person name="Humphray S.J."/>
            <person name="Jeong D.H."/>
            <person name="Jing Y."/>
            <person name="Jocker A."/>
            <person name="Kenton S.M."/>
            <person name="Kim D.J."/>
            <person name="Klee K."/>
            <person name="Lai H."/>
            <person name="Lang C."/>
            <person name="Lin S."/>
            <person name="Macmil S.L."/>
            <person name="Magdelenat G."/>
            <person name="Matthews L."/>
            <person name="McCorrison J."/>
            <person name="Monaghan E.L."/>
            <person name="Mun J.H."/>
            <person name="Najar F.Z."/>
            <person name="Nicholson C."/>
            <person name="Noirot C."/>
            <person name="O'Bleness M."/>
            <person name="Paule C.R."/>
            <person name="Poulain J."/>
            <person name="Prion F."/>
            <person name="Qin B."/>
            <person name="Qu C."/>
            <person name="Retzel E.F."/>
            <person name="Riddle C."/>
            <person name="Sallet E."/>
            <person name="Samain S."/>
            <person name="Samson N."/>
            <person name="Sanders I."/>
            <person name="Saurat O."/>
            <person name="Scarpelli C."/>
            <person name="Schiex T."/>
            <person name="Segurens B."/>
            <person name="Severin A.J."/>
            <person name="Sherrier D.J."/>
            <person name="Shi R."/>
            <person name="Sims S."/>
            <person name="Singer S.R."/>
            <person name="Sinharoy S."/>
            <person name="Sterck L."/>
            <person name="Viollet A."/>
            <person name="Wang B.B."/>
            <person name="Wang K."/>
            <person name="Wang M."/>
            <person name="Wang X."/>
            <person name="Warfsmann J."/>
            <person name="Weissenbach J."/>
            <person name="White D.D."/>
            <person name="White J.D."/>
            <person name="Wiley G.B."/>
            <person name="Wincker P."/>
            <person name="Xing Y."/>
            <person name="Yang L."/>
            <person name="Yao Z."/>
            <person name="Ying F."/>
            <person name="Zhai J."/>
            <person name="Zhou L."/>
            <person name="Zuber A."/>
            <person name="Denarie J."/>
            <person name="Dixon R.A."/>
            <person name="May G.D."/>
            <person name="Schwartz D.C."/>
            <person name="Rogers J."/>
            <person name="Quetier F."/>
            <person name="Town C.D."/>
            <person name="Roe B.A."/>
        </authorList>
    </citation>
    <scope>NUCLEOTIDE SEQUENCE [LARGE SCALE GENOMIC DNA]</scope>
    <source>
        <strain evidence="7">A17</strain>
        <strain evidence="8 9">cv. Jemalong A17</strain>
    </source>
</reference>
<evidence type="ECO:0000313" key="7">
    <source>
        <dbReference type="EMBL" id="KEH27834.1"/>
    </source>
</evidence>
<evidence type="ECO:0000256" key="3">
    <source>
        <dbReference type="ARBA" id="ARBA00022577"/>
    </source>
</evidence>
<dbReference type="Proteomes" id="UP000002051">
    <property type="component" value="Chromosome 5"/>
</dbReference>
<gene>
    <name evidence="7" type="ordered locus">MTR_5g042465</name>
</gene>
<evidence type="ECO:0000313" key="8">
    <source>
        <dbReference type="EnsemblPlants" id="KEH27834"/>
    </source>
</evidence>
<dbReference type="Pfam" id="PF25052">
    <property type="entry name" value="AtDEF-like"/>
    <property type="match status" value="1"/>
</dbReference>
<sequence>MTHTQKFFMAALMVVLLLFSIGMHKTECRDLVHLKCLGPGSCPIAETCDTVCKGRHFTKGECTPRDLGEIECCCQL</sequence>
<keyword evidence="9" id="KW-1185">Reference proteome</keyword>
<organism evidence="7 9">
    <name type="scientific">Medicago truncatula</name>
    <name type="common">Barrel medic</name>
    <name type="synonym">Medicago tribuloides</name>
    <dbReference type="NCBI Taxonomy" id="3880"/>
    <lineage>
        <taxon>Eukaryota</taxon>
        <taxon>Viridiplantae</taxon>
        <taxon>Streptophyta</taxon>
        <taxon>Embryophyta</taxon>
        <taxon>Tracheophyta</taxon>
        <taxon>Spermatophyta</taxon>
        <taxon>Magnoliopsida</taxon>
        <taxon>eudicotyledons</taxon>
        <taxon>Gunneridae</taxon>
        <taxon>Pentapetalae</taxon>
        <taxon>rosids</taxon>
        <taxon>fabids</taxon>
        <taxon>Fabales</taxon>
        <taxon>Fabaceae</taxon>
        <taxon>Papilionoideae</taxon>
        <taxon>50 kb inversion clade</taxon>
        <taxon>NPAAA clade</taxon>
        <taxon>Hologalegina</taxon>
        <taxon>IRL clade</taxon>
        <taxon>Trifolieae</taxon>
        <taxon>Medicago</taxon>
    </lineage>
</organism>
<dbReference type="EnsemblPlants" id="KEH27834">
    <property type="protein sequence ID" value="KEH27834"/>
    <property type="gene ID" value="MTR_5g042465"/>
</dbReference>
<reference evidence="7 9" key="2">
    <citation type="journal article" date="2014" name="BMC Genomics">
        <title>An improved genome release (version Mt4.0) for the model legume Medicago truncatula.</title>
        <authorList>
            <person name="Tang H."/>
            <person name="Krishnakumar V."/>
            <person name="Bidwell S."/>
            <person name="Rosen B."/>
            <person name="Chan A."/>
            <person name="Zhou S."/>
            <person name="Gentzbittel L."/>
            <person name="Childs K.L."/>
            <person name="Yandell M."/>
            <person name="Gundlach H."/>
            <person name="Mayer K.F."/>
            <person name="Schwartz D.C."/>
            <person name="Town C.D."/>
        </authorList>
    </citation>
    <scope>GENOME REANNOTATION</scope>
    <source>
        <strain evidence="7">A17</strain>
        <strain evidence="8 9">cv. Jemalong A17</strain>
    </source>
</reference>
<keyword evidence="6" id="KW-0732">Signal</keyword>
<dbReference type="HOGENOM" id="CLU_2674830_0_0_1"/>
<keyword evidence="4" id="KW-0611">Plant defense</keyword>
<reference evidence="8" key="3">
    <citation type="submission" date="2015-04" db="UniProtKB">
        <authorList>
            <consortium name="EnsemblPlants"/>
        </authorList>
    </citation>
    <scope>IDENTIFICATION</scope>
    <source>
        <strain evidence="8">cv. Jemalong A17</strain>
    </source>
</reference>
<protein>
    <submittedName>
        <fullName evidence="7">LCR</fullName>
    </submittedName>
</protein>
<evidence type="ECO:0000313" key="9">
    <source>
        <dbReference type="Proteomes" id="UP000002051"/>
    </source>
</evidence>
<evidence type="ECO:0000256" key="5">
    <source>
        <dbReference type="ARBA" id="ARBA00023157"/>
    </source>
</evidence>
<evidence type="ECO:0000256" key="6">
    <source>
        <dbReference type="SAM" id="SignalP"/>
    </source>
</evidence>
<evidence type="ECO:0000256" key="2">
    <source>
        <dbReference type="ARBA" id="ARBA00022529"/>
    </source>
</evidence>
<dbReference type="AlphaFoldDB" id="A0A072UDH7"/>
<name>A0A072UDH7_MEDTR</name>
<keyword evidence="2" id="KW-0929">Antimicrobial</keyword>
<dbReference type="GO" id="GO:0031640">
    <property type="term" value="P:killing of cells of another organism"/>
    <property type="evidence" value="ECO:0007669"/>
    <property type="project" value="UniProtKB-KW"/>
</dbReference>
<comment type="similarity">
    <text evidence="1">Belongs to the DEFL family.</text>
</comment>
<feature type="signal peptide" evidence="6">
    <location>
        <begin position="1"/>
        <end position="28"/>
    </location>
</feature>
<keyword evidence="3" id="KW-0295">Fungicide</keyword>
<evidence type="ECO:0000256" key="4">
    <source>
        <dbReference type="ARBA" id="ARBA00022821"/>
    </source>
</evidence>